<evidence type="ECO:0000256" key="1">
    <source>
        <dbReference type="SAM" id="MobiDB-lite"/>
    </source>
</evidence>
<evidence type="ECO:0000313" key="2">
    <source>
        <dbReference type="EMBL" id="ACA85143.1"/>
    </source>
</evidence>
<dbReference type="AlphaFoldDB" id="B1KEZ2"/>
<organism evidence="2 3">
    <name type="scientific">Shewanella woodyi (strain ATCC 51908 / MS32)</name>
    <dbReference type="NCBI Taxonomy" id="392500"/>
    <lineage>
        <taxon>Bacteria</taxon>
        <taxon>Pseudomonadati</taxon>
        <taxon>Pseudomonadota</taxon>
        <taxon>Gammaproteobacteria</taxon>
        <taxon>Alteromonadales</taxon>
        <taxon>Shewanellaceae</taxon>
        <taxon>Shewanella</taxon>
    </lineage>
</organism>
<dbReference type="RefSeq" id="WP_012323490.1">
    <property type="nucleotide sequence ID" value="NC_010506.1"/>
</dbReference>
<feature type="region of interest" description="Disordered" evidence="1">
    <location>
        <begin position="62"/>
        <end position="93"/>
    </location>
</feature>
<dbReference type="STRING" id="392500.Swoo_0848"/>
<gene>
    <name evidence="2" type="ordered locus">Swoo_0848</name>
</gene>
<reference evidence="2 3" key="1">
    <citation type="submission" date="2008-02" db="EMBL/GenBank/DDBJ databases">
        <title>Complete sequence of Shewanella woodyi ATCC 51908.</title>
        <authorList>
            <consortium name="US DOE Joint Genome Institute"/>
            <person name="Copeland A."/>
            <person name="Lucas S."/>
            <person name="Lapidus A."/>
            <person name="Glavina del Rio T."/>
            <person name="Dalin E."/>
            <person name="Tice H."/>
            <person name="Bruce D."/>
            <person name="Goodwin L."/>
            <person name="Pitluck S."/>
            <person name="Sims D."/>
            <person name="Brettin T."/>
            <person name="Detter J.C."/>
            <person name="Han C."/>
            <person name="Kuske C.R."/>
            <person name="Schmutz J."/>
            <person name="Larimer F."/>
            <person name="Land M."/>
            <person name="Hauser L."/>
            <person name="Kyrpides N."/>
            <person name="Lykidis A."/>
            <person name="Zhao J.-S."/>
            <person name="Richardson P."/>
        </authorList>
    </citation>
    <scope>NUCLEOTIDE SEQUENCE [LARGE SCALE GENOMIC DNA]</scope>
    <source>
        <strain evidence="3">ATCC 51908 / MS32</strain>
    </source>
</reference>
<evidence type="ECO:0000313" key="3">
    <source>
        <dbReference type="Proteomes" id="UP000002168"/>
    </source>
</evidence>
<dbReference type="KEGG" id="swd:Swoo_0848"/>
<feature type="compositionally biased region" description="Basic and acidic residues" evidence="1">
    <location>
        <begin position="62"/>
        <end position="74"/>
    </location>
</feature>
<keyword evidence="3" id="KW-1185">Reference proteome</keyword>
<sequence length="99" mass="11239">MFSPRSAALHGGKDGGRDYGFWFSPWPSVFSVVNGFYLGKCKRTGFALLGSRALRFELRKEQRKEQRQEQRQEHLLPLSAALHGGKDGGRDYGFQIYAD</sequence>
<dbReference type="HOGENOM" id="CLU_2318547_0_0_6"/>
<name>B1KEZ2_SHEWM</name>
<dbReference type="Proteomes" id="UP000002168">
    <property type="component" value="Chromosome"/>
</dbReference>
<accession>B1KEZ2</accession>
<protein>
    <submittedName>
        <fullName evidence="2">Uncharacterized protein</fullName>
    </submittedName>
</protein>
<proteinExistence type="predicted"/>
<dbReference type="EMBL" id="CP000961">
    <property type="protein sequence ID" value="ACA85143.1"/>
    <property type="molecule type" value="Genomic_DNA"/>
</dbReference>